<evidence type="ECO:0000313" key="2">
    <source>
        <dbReference type="Proteomes" id="UP000807115"/>
    </source>
</evidence>
<dbReference type="EMBL" id="CM027688">
    <property type="protein sequence ID" value="KAG0518305.1"/>
    <property type="molecule type" value="Genomic_DNA"/>
</dbReference>
<organism evidence="1 2">
    <name type="scientific">Sorghum bicolor</name>
    <name type="common">Sorghum</name>
    <name type="synonym">Sorghum vulgare</name>
    <dbReference type="NCBI Taxonomy" id="4558"/>
    <lineage>
        <taxon>Eukaryota</taxon>
        <taxon>Viridiplantae</taxon>
        <taxon>Streptophyta</taxon>
        <taxon>Embryophyta</taxon>
        <taxon>Tracheophyta</taxon>
        <taxon>Spermatophyta</taxon>
        <taxon>Magnoliopsida</taxon>
        <taxon>Liliopsida</taxon>
        <taxon>Poales</taxon>
        <taxon>Poaceae</taxon>
        <taxon>PACMAD clade</taxon>
        <taxon>Panicoideae</taxon>
        <taxon>Andropogonodae</taxon>
        <taxon>Andropogoneae</taxon>
        <taxon>Sorghinae</taxon>
        <taxon>Sorghum</taxon>
    </lineage>
</organism>
<accession>A0A921U5A1</accession>
<gene>
    <name evidence="1" type="ORF">BDA96_09G164600</name>
</gene>
<comment type="caution">
    <text evidence="1">The sequence shown here is derived from an EMBL/GenBank/DDBJ whole genome shotgun (WGS) entry which is preliminary data.</text>
</comment>
<reference evidence="1" key="2">
    <citation type="submission" date="2020-10" db="EMBL/GenBank/DDBJ databases">
        <authorList>
            <person name="Cooper E.A."/>
            <person name="Brenton Z.W."/>
            <person name="Flinn B.S."/>
            <person name="Jenkins J."/>
            <person name="Shu S."/>
            <person name="Flowers D."/>
            <person name="Luo F."/>
            <person name="Wang Y."/>
            <person name="Xia P."/>
            <person name="Barry K."/>
            <person name="Daum C."/>
            <person name="Lipzen A."/>
            <person name="Yoshinaga Y."/>
            <person name="Schmutz J."/>
            <person name="Saski C."/>
            <person name="Vermerris W."/>
            <person name="Kresovich S."/>
        </authorList>
    </citation>
    <scope>NUCLEOTIDE SEQUENCE</scope>
</reference>
<proteinExistence type="predicted"/>
<reference evidence="1" key="1">
    <citation type="journal article" date="2019" name="BMC Genomics">
        <title>A new reference genome for Sorghum bicolor reveals high levels of sequence similarity between sweet and grain genotypes: implications for the genetics of sugar metabolism.</title>
        <authorList>
            <person name="Cooper E.A."/>
            <person name="Brenton Z.W."/>
            <person name="Flinn B.S."/>
            <person name="Jenkins J."/>
            <person name="Shu S."/>
            <person name="Flowers D."/>
            <person name="Luo F."/>
            <person name="Wang Y."/>
            <person name="Xia P."/>
            <person name="Barry K."/>
            <person name="Daum C."/>
            <person name="Lipzen A."/>
            <person name="Yoshinaga Y."/>
            <person name="Schmutz J."/>
            <person name="Saski C."/>
            <person name="Vermerris W."/>
            <person name="Kresovich S."/>
        </authorList>
    </citation>
    <scope>NUCLEOTIDE SEQUENCE</scope>
</reference>
<dbReference type="Proteomes" id="UP000807115">
    <property type="component" value="Chromosome 9"/>
</dbReference>
<name>A0A921U5A1_SORBI</name>
<evidence type="ECO:0000313" key="1">
    <source>
        <dbReference type="EMBL" id="KAG0518305.1"/>
    </source>
</evidence>
<sequence>MPARANNHHTRNISRAILCCAGSRSRSPLRWRFAANALCCLPLSRSLSRGPPSSSGGQR</sequence>
<dbReference type="AlphaFoldDB" id="A0A921U5A1"/>
<protein>
    <submittedName>
        <fullName evidence="1">Uncharacterized protein</fullName>
    </submittedName>
</protein>